<dbReference type="GO" id="GO:0019521">
    <property type="term" value="P:D-gluconate metabolic process"/>
    <property type="evidence" value="ECO:0007669"/>
    <property type="project" value="UniProtKB-KW"/>
</dbReference>
<dbReference type="SUPFAM" id="SSF52540">
    <property type="entry name" value="P-loop containing nucleoside triphosphate hydrolases"/>
    <property type="match status" value="1"/>
</dbReference>
<evidence type="ECO:0000256" key="6">
    <source>
        <dbReference type="ARBA" id="ARBA00022777"/>
    </source>
</evidence>
<dbReference type="EC" id="2.7.1.12" evidence="3 10"/>
<organism evidence="11 12">
    <name type="scientific">Trinickia caryophylli</name>
    <name type="common">Paraburkholderia caryophylli</name>
    <dbReference type="NCBI Taxonomy" id="28094"/>
    <lineage>
        <taxon>Bacteria</taxon>
        <taxon>Pseudomonadati</taxon>
        <taxon>Pseudomonadota</taxon>
        <taxon>Betaproteobacteria</taxon>
        <taxon>Burkholderiales</taxon>
        <taxon>Burkholderiaceae</taxon>
        <taxon>Trinickia</taxon>
    </lineage>
</organism>
<keyword evidence="8" id="KW-0311">Gluconate utilization</keyword>
<dbReference type="STRING" id="28094.SAMN06295900_101253"/>
<dbReference type="NCBIfam" id="TIGR01313">
    <property type="entry name" value="therm_gnt_kin"/>
    <property type="match status" value="1"/>
</dbReference>
<dbReference type="Pfam" id="PF13671">
    <property type="entry name" value="AAA_33"/>
    <property type="match status" value="1"/>
</dbReference>
<evidence type="ECO:0000256" key="4">
    <source>
        <dbReference type="ARBA" id="ARBA00022679"/>
    </source>
</evidence>
<dbReference type="InterPro" id="IPR027417">
    <property type="entry name" value="P-loop_NTPase"/>
</dbReference>
<proteinExistence type="inferred from homology"/>
<dbReference type="CDD" id="cd02021">
    <property type="entry name" value="GntK"/>
    <property type="match status" value="1"/>
</dbReference>
<dbReference type="GO" id="GO:0005737">
    <property type="term" value="C:cytoplasm"/>
    <property type="evidence" value="ECO:0007669"/>
    <property type="project" value="TreeGrafter"/>
</dbReference>
<comment type="similarity">
    <text evidence="2 10">Belongs to the gluconokinase GntK/GntV family.</text>
</comment>
<evidence type="ECO:0000256" key="2">
    <source>
        <dbReference type="ARBA" id="ARBA00008420"/>
    </source>
</evidence>
<gene>
    <name evidence="11" type="ORF">SAMN06295900_101253</name>
</gene>
<dbReference type="GO" id="GO:0005524">
    <property type="term" value="F:ATP binding"/>
    <property type="evidence" value="ECO:0007669"/>
    <property type="project" value="UniProtKB-KW"/>
</dbReference>
<dbReference type="RefSeq" id="WP_085224388.1">
    <property type="nucleotide sequence ID" value="NZ_BSQD01000001.1"/>
</dbReference>
<dbReference type="GO" id="GO:0046316">
    <property type="term" value="F:gluconokinase activity"/>
    <property type="evidence" value="ECO:0007669"/>
    <property type="project" value="UniProtKB-EC"/>
</dbReference>
<dbReference type="Proteomes" id="UP000192911">
    <property type="component" value="Unassembled WGS sequence"/>
</dbReference>
<dbReference type="Gene3D" id="3.40.50.300">
    <property type="entry name" value="P-loop containing nucleotide triphosphate hydrolases"/>
    <property type="match status" value="1"/>
</dbReference>
<evidence type="ECO:0000256" key="1">
    <source>
        <dbReference type="ARBA" id="ARBA00004761"/>
    </source>
</evidence>
<evidence type="ECO:0000256" key="7">
    <source>
        <dbReference type="ARBA" id="ARBA00022840"/>
    </source>
</evidence>
<sequence length="178" mass="18851">MDRAISAVVVMGVAGSGKTSVGKALAERIGGQYVEGDAFHPAANVEKMTRGIPLTDDDRSGWLDSLAAELVRLSARGERPVLACSALKLRYRDRLRKAVPSLGFVFLDVTRDEALARMASRAGHFMPTSLVDSQFAALERPAGEPATLPLAAALPLDAIVDQAAEWCGSLSDAGRAFL</sequence>
<evidence type="ECO:0000256" key="5">
    <source>
        <dbReference type="ARBA" id="ARBA00022741"/>
    </source>
</evidence>
<keyword evidence="7 10" id="KW-0067">ATP-binding</keyword>
<dbReference type="FunFam" id="3.40.50.300:FF:000522">
    <property type="entry name" value="Gluconokinase"/>
    <property type="match status" value="1"/>
</dbReference>
<dbReference type="AlphaFoldDB" id="A0A1X7CET6"/>
<comment type="catalytic activity">
    <reaction evidence="9 10">
        <text>D-gluconate + ATP = 6-phospho-D-gluconate + ADP + H(+)</text>
        <dbReference type="Rhea" id="RHEA:19433"/>
        <dbReference type="ChEBI" id="CHEBI:15378"/>
        <dbReference type="ChEBI" id="CHEBI:18391"/>
        <dbReference type="ChEBI" id="CHEBI:30616"/>
        <dbReference type="ChEBI" id="CHEBI:58759"/>
        <dbReference type="ChEBI" id="CHEBI:456216"/>
        <dbReference type="EC" id="2.7.1.12"/>
    </reaction>
</comment>
<evidence type="ECO:0000256" key="3">
    <source>
        <dbReference type="ARBA" id="ARBA00012054"/>
    </source>
</evidence>
<keyword evidence="4 10" id="KW-0808">Transferase</keyword>
<dbReference type="GeneID" id="95549269"/>
<protein>
    <recommendedName>
        <fullName evidence="3 10">Gluconokinase</fullName>
        <ecNumber evidence="3 10">2.7.1.12</ecNumber>
    </recommendedName>
</protein>
<dbReference type="PANTHER" id="PTHR43442">
    <property type="entry name" value="GLUCONOKINASE-RELATED"/>
    <property type="match status" value="1"/>
</dbReference>
<evidence type="ECO:0000256" key="8">
    <source>
        <dbReference type="ARBA" id="ARBA00023064"/>
    </source>
</evidence>
<evidence type="ECO:0000313" key="11">
    <source>
        <dbReference type="EMBL" id="SME94998.1"/>
    </source>
</evidence>
<evidence type="ECO:0000256" key="9">
    <source>
        <dbReference type="ARBA" id="ARBA00048090"/>
    </source>
</evidence>
<dbReference type="EMBL" id="FXAH01000001">
    <property type="protein sequence ID" value="SME94998.1"/>
    <property type="molecule type" value="Genomic_DNA"/>
</dbReference>
<evidence type="ECO:0000313" key="12">
    <source>
        <dbReference type="Proteomes" id="UP000192911"/>
    </source>
</evidence>
<evidence type="ECO:0000256" key="10">
    <source>
        <dbReference type="RuleBase" id="RU363066"/>
    </source>
</evidence>
<accession>A0A1X7CET6</accession>
<keyword evidence="6 10" id="KW-0418">Kinase</keyword>
<name>A0A1X7CET6_TRICW</name>
<reference evidence="12" key="1">
    <citation type="submission" date="2017-04" db="EMBL/GenBank/DDBJ databases">
        <authorList>
            <person name="Varghese N."/>
            <person name="Submissions S."/>
        </authorList>
    </citation>
    <scope>NUCLEOTIDE SEQUENCE [LARGE SCALE GENOMIC DNA]</scope>
    <source>
        <strain evidence="12">Ballard 720</strain>
    </source>
</reference>
<keyword evidence="5 10" id="KW-0547">Nucleotide-binding</keyword>
<dbReference type="InterPro" id="IPR006001">
    <property type="entry name" value="Therm_gnt_kin"/>
</dbReference>
<comment type="pathway">
    <text evidence="1">Carbohydrate acid metabolism.</text>
</comment>
<dbReference type="PANTHER" id="PTHR43442:SF3">
    <property type="entry name" value="GLUCONOKINASE-RELATED"/>
    <property type="match status" value="1"/>
</dbReference>
<keyword evidence="12" id="KW-1185">Reference proteome</keyword>
<dbReference type="OrthoDB" id="9795716at2"/>